<dbReference type="EnsemblMetazoa" id="GAUT040676-RA">
    <property type="protein sequence ID" value="GAUT040676-PA"/>
    <property type="gene ID" value="GAUT040676"/>
</dbReference>
<keyword evidence="3" id="KW-1185">Reference proteome</keyword>
<accession>A0A1A9VLF8</accession>
<name>A0A1A9VLF8_GLOAU</name>
<dbReference type="VEuPathDB" id="VectorBase:GAUT040676"/>
<sequence length="111" mass="12949">MFGKGITFASLWYDQSACRTRKGKAAPRPNGISNIYIIDNIWSRKTHNLCHKRIVFLILWQKSFFAFFLVACLLGEERGQLKKKQFIVDIVCPAVEIVSQYLMSFNDWKSR</sequence>
<evidence type="ECO:0000313" key="3">
    <source>
        <dbReference type="Proteomes" id="UP000078200"/>
    </source>
</evidence>
<organism evidence="2 3">
    <name type="scientific">Glossina austeni</name>
    <name type="common">Savannah tsetse fly</name>
    <dbReference type="NCBI Taxonomy" id="7395"/>
    <lineage>
        <taxon>Eukaryota</taxon>
        <taxon>Metazoa</taxon>
        <taxon>Ecdysozoa</taxon>
        <taxon>Arthropoda</taxon>
        <taxon>Hexapoda</taxon>
        <taxon>Insecta</taxon>
        <taxon>Pterygota</taxon>
        <taxon>Neoptera</taxon>
        <taxon>Endopterygota</taxon>
        <taxon>Diptera</taxon>
        <taxon>Brachycera</taxon>
        <taxon>Muscomorpha</taxon>
        <taxon>Hippoboscoidea</taxon>
        <taxon>Glossinidae</taxon>
        <taxon>Glossina</taxon>
    </lineage>
</organism>
<keyword evidence="1" id="KW-0472">Membrane</keyword>
<evidence type="ECO:0000313" key="2">
    <source>
        <dbReference type="EnsemblMetazoa" id="GAUT040676-PA"/>
    </source>
</evidence>
<protein>
    <submittedName>
        <fullName evidence="2">Uncharacterized protein</fullName>
    </submittedName>
</protein>
<evidence type="ECO:0000256" key="1">
    <source>
        <dbReference type="SAM" id="Phobius"/>
    </source>
</evidence>
<keyword evidence="1" id="KW-1133">Transmembrane helix</keyword>
<reference evidence="2" key="1">
    <citation type="submission" date="2020-05" db="UniProtKB">
        <authorList>
            <consortium name="EnsemblMetazoa"/>
        </authorList>
    </citation>
    <scope>IDENTIFICATION</scope>
    <source>
        <strain evidence="2">TTRI</strain>
    </source>
</reference>
<feature type="transmembrane region" description="Helical" evidence="1">
    <location>
        <begin position="54"/>
        <end position="74"/>
    </location>
</feature>
<keyword evidence="1" id="KW-0812">Transmembrane</keyword>
<dbReference type="AlphaFoldDB" id="A0A1A9VLF8"/>
<dbReference type="Proteomes" id="UP000078200">
    <property type="component" value="Unassembled WGS sequence"/>
</dbReference>
<proteinExistence type="predicted"/>